<dbReference type="EMBL" id="JBHSHC010000022">
    <property type="protein sequence ID" value="MFC4766465.1"/>
    <property type="molecule type" value="Genomic_DNA"/>
</dbReference>
<dbReference type="InterPro" id="IPR001638">
    <property type="entry name" value="Solute-binding_3/MltF_N"/>
</dbReference>
<keyword evidence="3 5" id="KW-0732">Signal</keyword>
<sequence length="267" mass="28812">MKSIKSLSALGISGLLAIALVTGCGTGEKANQTAGQASPEKKVIVMGTSADYPPYEFHDQSSGKDEIVGFDVDIAKKIASELGYELKIQDMDFNGLLPALQAGRVGFVMAGMTPTDERRQNVDFSILYYDAKNTIVAKKGSNLTKPEDLKGKKVGVQLGSIQEGDAKELAKEIQGMELKPLNKIPEIIQEIKAGRIDAAIIEDTVAKGYTGANPDLQFHVIPPKGPNGSAVAFPKGSKNAEEFNKVLKKLKDSGEMEQLVKKWFEQK</sequence>
<proteinExistence type="inferred from homology"/>
<comment type="similarity">
    <text evidence="2 4">Belongs to the bacterial solute-binding protein 3 family.</text>
</comment>
<feature type="domain" description="Solute-binding protein family 3/N-terminal" evidence="6">
    <location>
        <begin position="43"/>
        <end position="267"/>
    </location>
</feature>
<protein>
    <submittedName>
        <fullName evidence="8">Transporter substrate-binding domain-containing protein</fullName>
    </submittedName>
</protein>
<accession>A0ABV9PXD4</accession>
<dbReference type="Gene3D" id="3.40.190.10">
    <property type="entry name" value="Periplasmic binding protein-like II"/>
    <property type="match status" value="2"/>
</dbReference>
<evidence type="ECO:0000256" key="1">
    <source>
        <dbReference type="ARBA" id="ARBA00004196"/>
    </source>
</evidence>
<evidence type="ECO:0000256" key="5">
    <source>
        <dbReference type="SAM" id="SignalP"/>
    </source>
</evidence>
<dbReference type="PANTHER" id="PTHR35936">
    <property type="entry name" value="MEMBRANE-BOUND LYTIC MUREIN TRANSGLYCOSYLASE F"/>
    <property type="match status" value="1"/>
</dbReference>
<reference evidence="9" key="1">
    <citation type="journal article" date="2019" name="Int. J. Syst. Evol. Microbiol.">
        <title>The Global Catalogue of Microorganisms (GCM) 10K type strain sequencing project: providing services to taxonomists for standard genome sequencing and annotation.</title>
        <authorList>
            <consortium name="The Broad Institute Genomics Platform"/>
            <consortium name="The Broad Institute Genome Sequencing Center for Infectious Disease"/>
            <person name="Wu L."/>
            <person name="Ma J."/>
        </authorList>
    </citation>
    <scope>NUCLEOTIDE SEQUENCE [LARGE SCALE GENOMIC DNA]</scope>
    <source>
        <strain evidence="9">WYCCWR 12678</strain>
    </source>
</reference>
<dbReference type="PROSITE" id="PS01039">
    <property type="entry name" value="SBP_BACTERIAL_3"/>
    <property type="match status" value="1"/>
</dbReference>
<feature type="signal peptide" evidence="5">
    <location>
        <begin position="1"/>
        <end position="17"/>
    </location>
</feature>
<dbReference type="PANTHER" id="PTHR35936:SF17">
    <property type="entry name" value="ARGININE-BINDING EXTRACELLULAR PROTEIN ARTP"/>
    <property type="match status" value="1"/>
</dbReference>
<evidence type="ECO:0000313" key="8">
    <source>
        <dbReference type="EMBL" id="MFC4766465.1"/>
    </source>
</evidence>
<dbReference type="InterPro" id="IPR018313">
    <property type="entry name" value="SBP_3_CS"/>
</dbReference>
<evidence type="ECO:0000259" key="6">
    <source>
        <dbReference type="SMART" id="SM00062"/>
    </source>
</evidence>
<dbReference type="RefSeq" id="WP_380024337.1">
    <property type="nucleotide sequence ID" value="NZ_JBHSHC010000022.1"/>
</dbReference>
<dbReference type="Proteomes" id="UP001596002">
    <property type="component" value="Unassembled WGS sequence"/>
</dbReference>
<evidence type="ECO:0000313" key="9">
    <source>
        <dbReference type="Proteomes" id="UP001596002"/>
    </source>
</evidence>
<dbReference type="PROSITE" id="PS51257">
    <property type="entry name" value="PROKAR_LIPOPROTEIN"/>
    <property type="match status" value="1"/>
</dbReference>
<feature type="domain" description="Ionotropic glutamate receptor C-terminal" evidence="7">
    <location>
        <begin position="43"/>
        <end position="266"/>
    </location>
</feature>
<dbReference type="InterPro" id="IPR001320">
    <property type="entry name" value="Iontro_rcpt_C"/>
</dbReference>
<dbReference type="SMART" id="SM00079">
    <property type="entry name" value="PBPe"/>
    <property type="match status" value="1"/>
</dbReference>
<comment type="subcellular location">
    <subcellularLocation>
        <location evidence="1">Cell envelope</location>
    </subcellularLocation>
</comment>
<dbReference type="Pfam" id="PF00497">
    <property type="entry name" value="SBP_bac_3"/>
    <property type="match status" value="1"/>
</dbReference>
<name>A0ABV9PXD4_9BACL</name>
<organism evidence="8 9">
    <name type="scientific">Effusibacillus consociatus</name>
    <dbReference type="NCBI Taxonomy" id="1117041"/>
    <lineage>
        <taxon>Bacteria</taxon>
        <taxon>Bacillati</taxon>
        <taxon>Bacillota</taxon>
        <taxon>Bacilli</taxon>
        <taxon>Bacillales</taxon>
        <taxon>Alicyclobacillaceae</taxon>
        <taxon>Effusibacillus</taxon>
    </lineage>
</organism>
<comment type="caution">
    <text evidence="8">The sequence shown here is derived from an EMBL/GenBank/DDBJ whole genome shotgun (WGS) entry which is preliminary data.</text>
</comment>
<evidence type="ECO:0000256" key="2">
    <source>
        <dbReference type="ARBA" id="ARBA00010333"/>
    </source>
</evidence>
<dbReference type="SMART" id="SM00062">
    <property type="entry name" value="PBPb"/>
    <property type="match status" value="1"/>
</dbReference>
<keyword evidence="9" id="KW-1185">Reference proteome</keyword>
<gene>
    <name evidence="8" type="ORF">ACFO8Q_03580</name>
</gene>
<dbReference type="SUPFAM" id="SSF53850">
    <property type="entry name" value="Periplasmic binding protein-like II"/>
    <property type="match status" value="1"/>
</dbReference>
<feature type="chain" id="PRO_5047107077" evidence="5">
    <location>
        <begin position="18"/>
        <end position="267"/>
    </location>
</feature>
<evidence type="ECO:0000259" key="7">
    <source>
        <dbReference type="SMART" id="SM00079"/>
    </source>
</evidence>
<evidence type="ECO:0000256" key="3">
    <source>
        <dbReference type="ARBA" id="ARBA00022729"/>
    </source>
</evidence>
<evidence type="ECO:0000256" key="4">
    <source>
        <dbReference type="RuleBase" id="RU003744"/>
    </source>
</evidence>